<dbReference type="RefSeq" id="WP_188939630.1">
    <property type="nucleotide sequence ID" value="NZ_BMNA01000001.1"/>
</dbReference>
<feature type="domain" description="Activator of Hsp90 ATPase homologue 1/2-like C-terminal" evidence="2">
    <location>
        <begin position="18"/>
        <end position="143"/>
    </location>
</feature>
<name>A0A917SJN7_9ACTN</name>
<evidence type="ECO:0000313" key="3">
    <source>
        <dbReference type="EMBL" id="GGL85708.1"/>
    </source>
</evidence>
<evidence type="ECO:0000313" key="4">
    <source>
        <dbReference type="Proteomes" id="UP000655208"/>
    </source>
</evidence>
<evidence type="ECO:0000259" key="2">
    <source>
        <dbReference type="Pfam" id="PF08327"/>
    </source>
</evidence>
<comment type="caution">
    <text evidence="3">The sequence shown here is derived from an EMBL/GenBank/DDBJ whole genome shotgun (WGS) entry which is preliminary data.</text>
</comment>
<accession>A0A917SJN7</accession>
<dbReference type="Gene3D" id="3.30.530.20">
    <property type="match status" value="1"/>
</dbReference>
<dbReference type="SUPFAM" id="SSF55961">
    <property type="entry name" value="Bet v1-like"/>
    <property type="match status" value="1"/>
</dbReference>
<dbReference type="Proteomes" id="UP000655208">
    <property type="component" value="Unassembled WGS sequence"/>
</dbReference>
<protein>
    <recommendedName>
        <fullName evidence="2">Activator of Hsp90 ATPase homologue 1/2-like C-terminal domain-containing protein</fullName>
    </recommendedName>
</protein>
<reference evidence="3" key="2">
    <citation type="submission" date="2020-09" db="EMBL/GenBank/DDBJ databases">
        <authorList>
            <person name="Sun Q."/>
            <person name="Zhou Y."/>
        </authorList>
    </citation>
    <scope>NUCLEOTIDE SEQUENCE</scope>
    <source>
        <strain evidence="3">CGMCC 4.7308</strain>
    </source>
</reference>
<dbReference type="CDD" id="cd07814">
    <property type="entry name" value="SRPBCC_CalC_Aha1-like"/>
    <property type="match status" value="1"/>
</dbReference>
<dbReference type="InterPro" id="IPR023393">
    <property type="entry name" value="START-like_dom_sf"/>
</dbReference>
<dbReference type="Pfam" id="PF08327">
    <property type="entry name" value="AHSA1"/>
    <property type="match status" value="1"/>
</dbReference>
<evidence type="ECO:0000256" key="1">
    <source>
        <dbReference type="ARBA" id="ARBA00006817"/>
    </source>
</evidence>
<reference evidence="3" key="1">
    <citation type="journal article" date="2014" name="Int. J. Syst. Evol. Microbiol.">
        <title>Complete genome sequence of Corynebacterium casei LMG S-19264T (=DSM 44701T), isolated from a smear-ripened cheese.</title>
        <authorList>
            <consortium name="US DOE Joint Genome Institute (JGI-PGF)"/>
            <person name="Walter F."/>
            <person name="Albersmeier A."/>
            <person name="Kalinowski J."/>
            <person name="Ruckert C."/>
        </authorList>
    </citation>
    <scope>NUCLEOTIDE SEQUENCE</scope>
    <source>
        <strain evidence="3">CGMCC 4.7308</strain>
    </source>
</reference>
<proteinExistence type="inferred from homology"/>
<dbReference type="InterPro" id="IPR013538">
    <property type="entry name" value="ASHA1/2-like_C"/>
</dbReference>
<dbReference type="AlphaFoldDB" id="A0A917SJN7"/>
<organism evidence="3 4">
    <name type="scientific">Nakamurella endophytica</name>
    <dbReference type="NCBI Taxonomy" id="1748367"/>
    <lineage>
        <taxon>Bacteria</taxon>
        <taxon>Bacillati</taxon>
        <taxon>Actinomycetota</taxon>
        <taxon>Actinomycetes</taxon>
        <taxon>Nakamurellales</taxon>
        <taxon>Nakamurellaceae</taxon>
        <taxon>Nakamurella</taxon>
    </lineage>
</organism>
<gene>
    <name evidence="3" type="ORF">GCM10011594_01730</name>
</gene>
<keyword evidence="4" id="KW-1185">Reference proteome</keyword>
<comment type="similarity">
    <text evidence="1">Belongs to the AHA1 family.</text>
</comment>
<dbReference type="EMBL" id="BMNA01000001">
    <property type="protein sequence ID" value="GGL85708.1"/>
    <property type="molecule type" value="Genomic_DNA"/>
</dbReference>
<sequence>MTDTTAPDELVLERLYEAPPELVFECLTNPEHLSHFWGPVGTHAPADRMTVDLRPGGEFRTVMVNDSDGAEYPTAAVYVEVDRPRRLVWTEPGSGMTTALSFVDLGDGRTRVVVRQTDVPEPARTPQARAGMATSLDRCARYVAELAVRR</sequence>